<dbReference type="Proteomes" id="UP000280960">
    <property type="component" value="Chromosome"/>
</dbReference>
<accession>A0A3G2R651</accession>
<dbReference type="AlphaFoldDB" id="A0A3G2R651"/>
<dbReference type="RefSeq" id="WP_122014863.1">
    <property type="nucleotide sequence ID" value="NZ_CP033169.1"/>
</dbReference>
<organism evidence="1 2">
    <name type="scientific">Biomaibacter acetigenes</name>
    <dbReference type="NCBI Taxonomy" id="2316383"/>
    <lineage>
        <taxon>Bacteria</taxon>
        <taxon>Bacillati</taxon>
        <taxon>Bacillota</taxon>
        <taxon>Clostridia</taxon>
        <taxon>Thermosediminibacterales</taxon>
        <taxon>Tepidanaerobacteraceae</taxon>
        <taxon>Biomaibacter</taxon>
    </lineage>
</organism>
<name>A0A3G2R651_9FIRM</name>
<sequence>MAEFSLDNLYLDEALIDVRHPDSLFFNDKKAELVSKLGNILPNYSIQPDNTIALFNPEMKTNANISINRFGLTYSEPKDVDEFILFVKSFSKTVLDFQKTHYLK</sequence>
<gene>
    <name evidence="1" type="ORF">D2962_09660</name>
</gene>
<evidence type="ECO:0000313" key="1">
    <source>
        <dbReference type="EMBL" id="AYO30845.1"/>
    </source>
</evidence>
<reference evidence="1 2" key="1">
    <citation type="submission" date="2018-10" db="EMBL/GenBank/DDBJ databases">
        <authorList>
            <person name="Zhang X."/>
        </authorList>
    </citation>
    <scope>NUCLEOTIDE SEQUENCE [LARGE SCALE GENOMIC DNA]</scope>
    <source>
        <strain evidence="1 2">SK-G1</strain>
    </source>
</reference>
<dbReference type="KEGG" id="bacg:D2962_09660"/>
<evidence type="ECO:0000313" key="2">
    <source>
        <dbReference type="Proteomes" id="UP000280960"/>
    </source>
</evidence>
<protein>
    <submittedName>
        <fullName evidence="1">Uncharacterized protein</fullName>
    </submittedName>
</protein>
<dbReference type="EMBL" id="CP033169">
    <property type="protein sequence ID" value="AYO30845.1"/>
    <property type="molecule type" value="Genomic_DNA"/>
</dbReference>
<proteinExistence type="predicted"/>
<keyword evidence="2" id="KW-1185">Reference proteome</keyword>